<reference evidence="3 4" key="1">
    <citation type="journal article" date="2008" name="Nature">
        <title>The Phaeodactylum genome reveals the evolutionary history of diatom genomes.</title>
        <authorList>
            <person name="Bowler C."/>
            <person name="Allen A.E."/>
            <person name="Badger J.H."/>
            <person name="Grimwood J."/>
            <person name="Jabbari K."/>
            <person name="Kuo A."/>
            <person name="Maheswari U."/>
            <person name="Martens C."/>
            <person name="Maumus F."/>
            <person name="Otillar R.P."/>
            <person name="Rayko E."/>
            <person name="Salamov A."/>
            <person name="Vandepoele K."/>
            <person name="Beszteri B."/>
            <person name="Gruber A."/>
            <person name="Heijde M."/>
            <person name="Katinka M."/>
            <person name="Mock T."/>
            <person name="Valentin K."/>
            <person name="Verret F."/>
            <person name="Berges J.A."/>
            <person name="Brownlee C."/>
            <person name="Cadoret J.P."/>
            <person name="Chiovitti A."/>
            <person name="Choi C.J."/>
            <person name="Coesel S."/>
            <person name="De Martino A."/>
            <person name="Detter J.C."/>
            <person name="Durkin C."/>
            <person name="Falciatore A."/>
            <person name="Fournet J."/>
            <person name="Haruta M."/>
            <person name="Huysman M.J."/>
            <person name="Jenkins B.D."/>
            <person name="Jiroutova K."/>
            <person name="Jorgensen R.E."/>
            <person name="Joubert Y."/>
            <person name="Kaplan A."/>
            <person name="Kroger N."/>
            <person name="Kroth P.G."/>
            <person name="La Roche J."/>
            <person name="Lindquist E."/>
            <person name="Lommer M."/>
            <person name="Martin-Jezequel V."/>
            <person name="Lopez P.J."/>
            <person name="Lucas S."/>
            <person name="Mangogna M."/>
            <person name="McGinnis K."/>
            <person name="Medlin L.K."/>
            <person name="Montsant A."/>
            <person name="Oudot-Le Secq M.P."/>
            <person name="Napoli C."/>
            <person name="Obornik M."/>
            <person name="Parker M.S."/>
            <person name="Petit J.L."/>
            <person name="Porcel B.M."/>
            <person name="Poulsen N."/>
            <person name="Robison M."/>
            <person name="Rychlewski L."/>
            <person name="Rynearson T.A."/>
            <person name="Schmutz J."/>
            <person name="Shapiro H."/>
            <person name="Siaut M."/>
            <person name="Stanley M."/>
            <person name="Sussman M.R."/>
            <person name="Taylor A.R."/>
            <person name="Vardi A."/>
            <person name="von Dassow P."/>
            <person name="Vyverman W."/>
            <person name="Willis A."/>
            <person name="Wyrwicz L.S."/>
            <person name="Rokhsar D.S."/>
            <person name="Weissenbach J."/>
            <person name="Armbrust E.V."/>
            <person name="Green B.R."/>
            <person name="Van de Peer Y."/>
            <person name="Grigoriev I.V."/>
        </authorList>
    </citation>
    <scope>NUCLEOTIDE SEQUENCE [LARGE SCALE GENOMIC DNA]</scope>
    <source>
        <strain evidence="3 4">CCAP 1055/1</strain>
    </source>
</reference>
<dbReference type="OMA" id="DICACQP"/>
<evidence type="ECO:0000256" key="1">
    <source>
        <dbReference type="SAM" id="MobiDB-lite"/>
    </source>
</evidence>
<feature type="chain" id="PRO_5002853129" evidence="2">
    <location>
        <begin position="39"/>
        <end position="364"/>
    </location>
</feature>
<feature type="signal peptide" evidence="2">
    <location>
        <begin position="1"/>
        <end position="38"/>
    </location>
</feature>
<evidence type="ECO:0000313" key="4">
    <source>
        <dbReference type="Proteomes" id="UP000000759"/>
    </source>
</evidence>
<evidence type="ECO:0000313" key="3">
    <source>
        <dbReference type="EMBL" id="EEC43651.1"/>
    </source>
</evidence>
<organism evidence="3 4">
    <name type="scientific">Phaeodactylum tricornutum (strain CCAP 1055/1)</name>
    <dbReference type="NCBI Taxonomy" id="556484"/>
    <lineage>
        <taxon>Eukaryota</taxon>
        <taxon>Sar</taxon>
        <taxon>Stramenopiles</taxon>
        <taxon>Ochrophyta</taxon>
        <taxon>Bacillariophyta</taxon>
        <taxon>Bacillariophyceae</taxon>
        <taxon>Bacillariophycidae</taxon>
        <taxon>Naviculales</taxon>
        <taxon>Phaeodactylaceae</taxon>
        <taxon>Phaeodactylum</taxon>
    </lineage>
</organism>
<dbReference type="Proteomes" id="UP000000759">
    <property type="component" value="Chromosome 26"/>
</dbReference>
<evidence type="ECO:0000256" key="2">
    <source>
        <dbReference type="SAM" id="SignalP"/>
    </source>
</evidence>
<dbReference type="OrthoDB" id="46042at2759"/>
<dbReference type="EMBL" id="CM000628">
    <property type="protein sequence ID" value="EEC43651.1"/>
    <property type="molecule type" value="Genomic_DNA"/>
</dbReference>
<dbReference type="RefSeq" id="XP_002184915.1">
    <property type="nucleotide sequence ID" value="XM_002184879.1"/>
</dbReference>
<dbReference type="eggNOG" id="ENOG502QYSM">
    <property type="taxonomic scope" value="Eukaryota"/>
</dbReference>
<feature type="compositionally biased region" description="Basic residues" evidence="1">
    <location>
        <begin position="355"/>
        <end position="364"/>
    </location>
</feature>
<feature type="compositionally biased region" description="Low complexity" evidence="1">
    <location>
        <begin position="332"/>
        <end position="348"/>
    </location>
</feature>
<gene>
    <name evidence="3" type="ORF">PHATRDRAFT_40891</name>
</gene>
<keyword evidence="4" id="KW-1185">Reference proteome</keyword>
<feature type="region of interest" description="Disordered" evidence="1">
    <location>
        <begin position="241"/>
        <end position="364"/>
    </location>
</feature>
<dbReference type="InParanoid" id="B7GCP6"/>
<dbReference type="AlphaFoldDB" id="B7GCP6"/>
<feature type="compositionally biased region" description="Low complexity" evidence="1">
    <location>
        <begin position="273"/>
        <end position="283"/>
    </location>
</feature>
<proteinExistence type="predicted"/>
<sequence>MIEPTRDTMVRSPMRQNRSVLVTFLAALVALAGTVVDAQVGVDICACQPSTYEFTLDFASTLPANCDLGEIIGPGLNETTCRITRLNDPNDAGDPDLMPVSVTDIQVLELDQNLLPLVQTPIVGDFRSGDTFRYTSIIANGLGPDPMAVPRGFLMTINGRNSLDEDLQQRWVILYDNDCGIFPILFEGTQLGWTVFSDLGAPPIEVCPLAPAPVTDAPSVAPIMAPPLTPTPTVIAAEVSESPSLSPLTPGTEAPVSAPLTNAPVTRAPVNPPATGAPATSSPVTRAPVSPNPKSSLPSKGGSKGSYGMPESSKGSYGMPESSKGSYGMPESSKGATAGSASSTSQKSQSDEQRNKKRGGIRRF</sequence>
<name>B7GCP6_PHATC</name>
<reference evidence="4" key="2">
    <citation type="submission" date="2008-08" db="EMBL/GenBank/DDBJ databases">
        <authorList>
            <consortium name="Diatom Consortium"/>
            <person name="Grigoriev I."/>
            <person name="Grimwood J."/>
            <person name="Kuo A."/>
            <person name="Otillar R.P."/>
            <person name="Salamov A."/>
            <person name="Detter J.C."/>
            <person name="Lindquist E."/>
            <person name="Shapiro H."/>
            <person name="Lucas S."/>
            <person name="Glavina del Rio T."/>
            <person name="Pitluck S."/>
            <person name="Rokhsar D."/>
            <person name="Bowler C."/>
        </authorList>
    </citation>
    <scope>GENOME REANNOTATION</scope>
    <source>
        <strain evidence="4">CCAP 1055/1</strain>
    </source>
</reference>
<dbReference type="GeneID" id="7198729"/>
<dbReference type="HOGENOM" id="CLU_761784_0_0_1"/>
<keyword evidence="2" id="KW-0732">Signal</keyword>
<accession>B7GCP6</accession>
<dbReference type="KEGG" id="pti:PHATRDRAFT_40891"/>
<feature type="compositionally biased region" description="Low complexity" evidence="1">
    <location>
        <begin position="292"/>
        <end position="301"/>
    </location>
</feature>
<dbReference type="PaxDb" id="2850-Phatr40891"/>
<protein>
    <submittedName>
        <fullName evidence="3">Uncharacterized protein</fullName>
    </submittedName>
</protein>